<reference evidence="5" key="1">
    <citation type="submission" date="2020-12" db="EMBL/GenBank/DDBJ databases">
        <title>Metabolic potential, ecology and presence of endohyphal bacteria is reflected in genomic diversity of Mucoromycotina.</title>
        <authorList>
            <person name="Muszewska A."/>
            <person name="Okrasinska A."/>
            <person name="Steczkiewicz K."/>
            <person name="Drgas O."/>
            <person name="Orlowska M."/>
            <person name="Perlinska-Lenart U."/>
            <person name="Aleksandrzak-Piekarczyk T."/>
            <person name="Szatraj K."/>
            <person name="Zielenkiewicz U."/>
            <person name="Pilsyk S."/>
            <person name="Malc E."/>
            <person name="Mieczkowski P."/>
            <person name="Kruszewska J.S."/>
            <person name="Biernat P."/>
            <person name="Pawlowska J."/>
        </authorList>
    </citation>
    <scope>NUCLEOTIDE SEQUENCE</scope>
    <source>
        <strain evidence="5">WA0000051536</strain>
    </source>
</reference>
<feature type="domain" description="INTS4 8 helical bundle" evidence="3">
    <location>
        <begin position="726"/>
        <end position="901"/>
    </location>
</feature>
<evidence type="ECO:0000313" key="5">
    <source>
        <dbReference type="EMBL" id="KAG2182856.1"/>
    </source>
</evidence>
<dbReference type="SUPFAM" id="SSF48371">
    <property type="entry name" value="ARM repeat"/>
    <property type="match status" value="1"/>
</dbReference>
<dbReference type="PANTHER" id="PTHR20938:SF0">
    <property type="entry name" value="INTEGRATOR COMPLEX SUBUNIT 4"/>
    <property type="match status" value="1"/>
</dbReference>
<name>A0A8H7UEL3_9FUNG</name>
<dbReference type="AlphaFoldDB" id="A0A8H7UEL3"/>
<dbReference type="Pfam" id="PF25458">
    <property type="entry name" value="INTS4_C"/>
    <property type="match status" value="1"/>
</dbReference>
<evidence type="ECO:0000259" key="4">
    <source>
        <dbReference type="Pfam" id="PF25458"/>
    </source>
</evidence>
<feature type="domain" description="Integrator complex subunit 4/Protein SIEL C-terminal Ig-like" evidence="4">
    <location>
        <begin position="926"/>
        <end position="1064"/>
    </location>
</feature>
<accession>A0A8H7UEL3</accession>
<comment type="subcellular location">
    <subcellularLocation>
        <location evidence="1">Nucleus</location>
    </subcellularLocation>
</comment>
<dbReference type="Proteomes" id="UP000612746">
    <property type="component" value="Unassembled WGS sequence"/>
</dbReference>
<dbReference type="Gene3D" id="1.25.10.10">
    <property type="entry name" value="Leucine-rich Repeat Variant"/>
    <property type="match status" value="2"/>
</dbReference>
<evidence type="ECO:0000256" key="2">
    <source>
        <dbReference type="ARBA" id="ARBA00023242"/>
    </source>
</evidence>
<keyword evidence="6" id="KW-1185">Reference proteome</keyword>
<evidence type="ECO:0000256" key="1">
    <source>
        <dbReference type="ARBA" id="ARBA00004123"/>
    </source>
</evidence>
<gene>
    <name evidence="5" type="ORF">INT44_005837</name>
</gene>
<dbReference type="OrthoDB" id="18190at2759"/>
<dbReference type="Pfam" id="PF24493">
    <property type="entry name" value="INTS4_8HBD"/>
    <property type="match status" value="1"/>
</dbReference>
<dbReference type="InterPro" id="IPR016024">
    <property type="entry name" value="ARM-type_fold"/>
</dbReference>
<proteinExistence type="predicted"/>
<dbReference type="GO" id="GO:0016180">
    <property type="term" value="P:snRNA processing"/>
    <property type="evidence" value="ECO:0007669"/>
    <property type="project" value="TreeGrafter"/>
</dbReference>
<organism evidence="5 6">
    <name type="scientific">Umbelopsis vinacea</name>
    <dbReference type="NCBI Taxonomy" id="44442"/>
    <lineage>
        <taxon>Eukaryota</taxon>
        <taxon>Fungi</taxon>
        <taxon>Fungi incertae sedis</taxon>
        <taxon>Mucoromycota</taxon>
        <taxon>Mucoromycotina</taxon>
        <taxon>Umbelopsidomycetes</taxon>
        <taxon>Umbelopsidales</taxon>
        <taxon>Umbelopsidaceae</taxon>
        <taxon>Umbelopsis</taxon>
    </lineage>
</organism>
<sequence length="1065" mass="121265">MKRSFSEKDTEETVEDDEKHLSMKRCVIADISVANWKSGMNKLFLHESMLLALCGWLQYHTHSLLIHTNMFVTANQLIRNVQDLQSDQVKVKIHALLWISRNLQAMEIKEKTDMIKTLIDRLINETDHDIKCMVIILITRLSNIPTLKVDLIFEELYKQLRHSKSTKVRHQLYRGITKMLSVREVDWRRSAYLANLLIDLSNFAVTELADTHHLIRATSIQLLSVLSSILHQISQYKRTHEMASPSRSSTNDTQPTATQFLDRIEIQRIISNYVVDSDQRVRKSALEALVNMKLCGCPLDISLYKHGVRALKDDFEDVRMGGLNLIWALGCLYPEYRMRLAHEGIDEEVRLLDDAFVKICDMVNDVDVSVRTKACTIMASYQHVDPNVLSQTFSKQIMSHNTRKARGKKGAANKVVNVSSVKHGIIGIMCTGGRQSGKMIPVAEGDFDVESEEFRILDSGACGAFVHGLEDEYKEVRNASIDSICELCMYNDQFTTKAVDFLVDMFNDEIDHVRLNAIHSLRKIGKRTKLVLDADQLEIVIGALEDADKTARESTHDLLRVVRLSTQQSLSMLLDSLIANMERYSEDQLSIYRCLHDVGRSHADFIKQMVPDLLKYDKKYLPREANADDKNYIAYIIFIVNACYMDLSIVSLLPKYCFSHFLYLRSRFPDCFPNLKVNIEDVEIFGKAPPDIIKQSQDIWGEESEVKDLTTAEDVNQYMDGTLDMIASMTKQLGDSNATGVQQTANIISRNLKYAAGLSPLVAGKANFADIYVSCCERFLKYKVENNVALESTSSLQCASDILHMSYRMEHTFLGLSGPSRNAGIYFRVLANMLWFFGIMKQLSTDNPSNITNMLMSIIERIDVIQRRFDQDNFKLTELTNLRTNLFKARSHPSSTKLAALYAYVRSFTPLGLDLKNPLKRTTAKILVPAPNIDKPISFSANLPLKIHIEANFEFVDYINTIAVMVMLPDKSSHLFWPSHHCFKPTIPYCYFLATDIEIDVSLWTDIGMLQVSIVKSFEADLPGIDDYILKYPNYDTSPPDMDKSSNSTLQLCDAVEYYISPSKE</sequence>
<comment type="caution">
    <text evidence="5">The sequence shown here is derived from an EMBL/GenBank/DDBJ whole genome shotgun (WGS) entry which is preliminary data.</text>
</comment>
<protein>
    <submittedName>
        <fullName evidence="5">Uncharacterized protein</fullName>
    </submittedName>
</protein>
<evidence type="ECO:0000259" key="3">
    <source>
        <dbReference type="Pfam" id="PF24493"/>
    </source>
</evidence>
<feature type="non-terminal residue" evidence="5">
    <location>
        <position position="1"/>
    </location>
</feature>
<keyword evidence="2" id="KW-0539">Nucleus</keyword>
<dbReference type="EMBL" id="JAEPRA010000007">
    <property type="protein sequence ID" value="KAG2182856.1"/>
    <property type="molecule type" value="Genomic_DNA"/>
</dbReference>
<evidence type="ECO:0000313" key="6">
    <source>
        <dbReference type="Proteomes" id="UP000612746"/>
    </source>
</evidence>
<dbReference type="GO" id="GO:0032039">
    <property type="term" value="C:integrator complex"/>
    <property type="evidence" value="ECO:0007669"/>
    <property type="project" value="TreeGrafter"/>
</dbReference>
<dbReference type="PANTHER" id="PTHR20938">
    <property type="entry name" value="INTEGRATOR COMPLEX SUBUNIT 4"/>
    <property type="match status" value="1"/>
</dbReference>
<dbReference type="InterPro" id="IPR011989">
    <property type="entry name" value="ARM-like"/>
</dbReference>
<dbReference type="InterPro" id="IPR057412">
    <property type="entry name" value="INTS4_C"/>
</dbReference>
<dbReference type="InterPro" id="IPR056235">
    <property type="entry name" value="INTS4_8HBD"/>
</dbReference>